<proteinExistence type="inferred from homology"/>
<dbReference type="AlphaFoldDB" id="A0AAV1D381"/>
<evidence type="ECO:0000256" key="9">
    <source>
        <dbReference type="ARBA" id="ARBA00023180"/>
    </source>
</evidence>
<dbReference type="PANTHER" id="PTHR32382">
    <property type="entry name" value="FASCICLIN-LIKE ARABINOGALACTAN PROTEIN"/>
    <property type="match status" value="1"/>
</dbReference>
<keyword evidence="6" id="KW-0677">Repeat</keyword>
<dbReference type="Gene3D" id="2.30.180.10">
    <property type="entry name" value="FAS1 domain"/>
    <property type="match status" value="2"/>
</dbReference>
<gene>
    <name evidence="15" type="ORF">OLC1_LOCUS11150</name>
</gene>
<dbReference type="PROSITE" id="PS50213">
    <property type="entry name" value="FAS1"/>
    <property type="match status" value="2"/>
</dbReference>
<protein>
    <submittedName>
        <fullName evidence="15">OLC1v1038959C1</fullName>
    </submittedName>
</protein>
<dbReference type="InterPro" id="IPR000782">
    <property type="entry name" value="FAS1_domain"/>
</dbReference>
<feature type="region of interest" description="Disordered" evidence="12">
    <location>
        <begin position="335"/>
        <end position="395"/>
    </location>
</feature>
<dbReference type="InterPro" id="IPR033254">
    <property type="entry name" value="Plant_FLA"/>
</dbReference>
<name>A0AAV1D381_OLDCO</name>
<comment type="similarity">
    <text evidence="2">Belongs to the fasciclin-like AGP family.</text>
</comment>
<evidence type="ECO:0000256" key="4">
    <source>
        <dbReference type="ARBA" id="ARBA00022622"/>
    </source>
</evidence>
<dbReference type="PANTHER" id="PTHR32382:SF5">
    <property type="entry name" value="FASCICLIN-LIKE ARABINOGALACTAN PROTEIN 8"/>
    <property type="match status" value="1"/>
</dbReference>
<sequence>MGNLKLQIFLFALCVASILAIANSSNITEVLAGFPDYSEFNKYLSETKLADEINSRQTITVLALSNGAMGTLVSAAKNEISKIKAELSLHVVLDYFDPSKLHDISDGSVLSTTLYQTTGNAPGNLGSVNITDLKGGKVGFGGASPGSPLNSTYVKPVKQIPYNVSVIEISAPIIVPQVLDAAGPSSSNITDLLVKAGCKTFANLITQTGVIKDFESAASKGLTIFAPNDEAFKTANVPDLSKLTSAELTSLLRYHALASYNPTGSLKTQKDPLSTLATNGAAKYGLGVTTAGDSITLDTGVDKSRVASTVSDSPPLVIFTVEDVLLPQEIFGMSPAPAPGPAPETSPSPAPSVAPSPADLVPSPLLSPPAPPTSSPAGSPSEGPSPDSQNSTADKNAAAFVRAPALFSVLVTVSVSLIVAATMS</sequence>
<evidence type="ECO:0000256" key="10">
    <source>
        <dbReference type="ARBA" id="ARBA00023288"/>
    </source>
</evidence>
<accession>A0AAV1D381</accession>
<evidence type="ECO:0000256" key="3">
    <source>
        <dbReference type="ARBA" id="ARBA00022475"/>
    </source>
</evidence>
<dbReference type="SUPFAM" id="SSF82153">
    <property type="entry name" value="FAS1 domain"/>
    <property type="match status" value="2"/>
</dbReference>
<keyword evidence="9" id="KW-0325">Glycoprotein</keyword>
<feature type="chain" id="PRO_5044021510" evidence="13">
    <location>
        <begin position="21"/>
        <end position="424"/>
    </location>
</feature>
<dbReference type="Proteomes" id="UP001161247">
    <property type="component" value="Chromosome 4"/>
</dbReference>
<dbReference type="InterPro" id="IPR036378">
    <property type="entry name" value="FAS1_dom_sf"/>
</dbReference>
<evidence type="ECO:0000259" key="14">
    <source>
        <dbReference type="PROSITE" id="PS50213"/>
    </source>
</evidence>
<dbReference type="SMART" id="SM00554">
    <property type="entry name" value="FAS1"/>
    <property type="match status" value="1"/>
</dbReference>
<keyword evidence="8" id="KW-0472">Membrane</keyword>
<keyword evidence="7" id="KW-0654">Proteoglycan</keyword>
<evidence type="ECO:0000256" key="11">
    <source>
        <dbReference type="ARBA" id="ARBA00024686"/>
    </source>
</evidence>
<evidence type="ECO:0000256" key="5">
    <source>
        <dbReference type="ARBA" id="ARBA00022729"/>
    </source>
</evidence>
<dbReference type="FunFam" id="2.30.180.10:FF:000008">
    <property type="entry name" value="Fasciclin-like arabinogalactan protein 10"/>
    <property type="match status" value="1"/>
</dbReference>
<evidence type="ECO:0000256" key="8">
    <source>
        <dbReference type="ARBA" id="ARBA00023136"/>
    </source>
</evidence>
<dbReference type="FunFam" id="2.30.180.10:FF:000010">
    <property type="entry name" value="Fasciclin-like arabinogalactan protein 2"/>
    <property type="match status" value="1"/>
</dbReference>
<feature type="compositionally biased region" description="Pro residues" evidence="12">
    <location>
        <begin position="365"/>
        <end position="374"/>
    </location>
</feature>
<evidence type="ECO:0000256" key="2">
    <source>
        <dbReference type="ARBA" id="ARBA00007843"/>
    </source>
</evidence>
<evidence type="ECO:0000313" key="16">
    <source>
        <dbReference type="Proteomes" id="UP001161247"/>
    </source>
</evidence>
<feature type="compositionally biased region" description="Low complexity" evidence="12">
    <location>
        <begin position="355"/>
        <end position="364"/>
    </location>
</feature>
<evidence type="ECO:0000256" key="7">
    <source>
        <dbReference type="ARBA" id="ARBA00022974"/>
    </source>
</evidence>
<feature type="domain" description="FAS1" evidence="14">
    <location>
        <begin position="185"/>
        <end position="325"/>
    </location>
</feature>
<evidence type="ECO:0000256" key="6">
    <source>
        <dbReference type="ARBA" id="ARBA00022737"/>
    </source>
</evidence>
<keyword evidence="4" id="KW-0336">GPI-anchor</keyword>
<evidence type="ECO:0000313" key="15">
    <source>
        <dbReference type="EMBL" id="CAI9101595.1"/>
    </source>
</evidence>
<comment type="function">
    <text evidence="11">May be a cell surface adhesion protein.</text>
</comment>
<comment type="subcellular location">
    <subcellularLocation>
        <location evidence="1">Cell membrane</location>
        <topology evidence="1">Lipid-anchor</topology>
        <topology evidence="1">GPI-anchor</topology>
    </subcellularLocation>
</comment>
<dbReference type="GO" id="GO:0005886">
    <property type="term" value="C:plasma membrane"/>
    <property type="evidence" value="ECO:0007669"/>
    <property type="project" value="UniProtKB-SubCell"/>
</dbReference>
<dbReference type="EMBL" id="OX459121">
    <property type="protein sequence ID" value="CAI9101595.1"/>
    <property type="molecule type" value="Genomic_DNA"/>
</dbReference>
<reference evidence="15" key="1">
    <citation type="submission" date="2023-03" db="EMBL/GenBank/DDBJ databases">
        <authorList>
            <person name="Julca I."/>
        </authorList>
    </citation>
    <scope>NUCLEOTIDE SEQUENCE</scope>
</reference>
<keyword evidence="3" id="KW-1003">Cell membrane</keyword>
<feature type="signal peptide" evidence="13">
    <location>
        <begin position="1"/>
        <end position="20"/>
    </location>
</feature>
<keyword evidence="10" id="KW-0449">Lipoprotein</keyword>
<dbReference type="GO" id="GO:0098552">
    <property type="term" value="C:side of membrane"/>
    <property type="evidence" value="ECO:0007669"/>
    <property type="project" value="UniProtKB-KW"/>
</dbReference>
<evidence type="ECO:0000256" key="1">
    <source>
        <dbReference type="ARBA" id="ARBA00004609"/>
    </source>
</evidence>
<feature type="compositionally biased region" description="Low complexity" evidence="12">
    <location>
        <begin position="375"/>
        <end position="388"/>
    </location>
</feature>
<feature type="compositionally biased region" description="Pro residues" evidence="12">
    <location>
        <begin position="336"/>
        <end position="354"/>
    </location>
</feature>
<keyword evidence="16" id="KW-1185">Reference proteome</keyword>
<evidence type="ECO:0000256" key="12">
    <source>
        <dbReference type="SAM" id="MobiDB-lite"/>
    </source>
</evidence>
<keyword evidence="5 13" id="KW-0732">Signal</keyword>
<organism evidence="15 16">
    <name type="scientific">Oldenlandia corymbosa var. corymbosa</name>
    <dbReference type="NCBI Taxonomy" id="529605"/>
    <lineage>
        <taxon>Eukaryota</taxon>
        <taxon>Viridiplantae</taxon>
        <taxon>Streptophyta</taxon>
        <taxon>Embryophyta</taxon>
        <taxon>Tracheophyta</taxon>
        <taxon>Spermatophyta</taxon>
        <taxon>Magnoliopsida</taxon>
        <taxon>eudicotyledons</taxon>
        <taxon>Gunneridae</taxon>
        <taxon>Pentapetalae</taxon>
        <taxon>asterids</taxon>
        <taxon>lamiids</taxon>
        <taxon>Gentianales</taxon>
        <taxon>Rubiaceae</taxon>
        <taxon>Rubioideae</taxon>
        <taxon>Spermacoceae</taxon>
        <taxon>Hedyotis-Oldenlandia complex</taxon>
        <taxon>Oldenlandia</taxon>
    </lineage>
</organism>
<dbReference type="Pfam" id="PF02469">
    <property type="entry name" value="Fasciclin"/>
    <property type="match status" value="2"/>
</dbReference>
<evidence type="ECO:0000256" key="13">
    <source>
        <dbReference type="SAM" id="SignalP"/>
    </source>
</evidence>
<feature type="domain" description="FAS1" evidence="14">
    <location>
        <begin position="24"/>
        <end position="173"/>
    </location>
</feature>